<comment type="caution">
    <text evidence="1">The sequence shown here is derived from an EMBL/GenBank/DDBJ whole genome shotgun (WGS) entry which is preliminary data.</text>
</comment>
<name>A0A7X9XC14_9BACT</name>
<dbReference type="AlphaFoldDB" id="A0A7X9XC14"/>
<accession>A0A7X9XC14</accession>
<keyword evidence="2" id="KW-1185">Reference proteome</keyword>
<sequence length="121" mass="13910">MRLTLEGTPQMDPLVKALQECSGFINQYHSNLLFIDGSRLVYPFDITDKFSIITKLSELGFSRKMQIVVVTSSTHFERNTLETMGYNRGWSINTFKKLGEAKDWIDAYIDINNAENHIKVC</sequence>
<evidence type="ECO:0000313" key="2">
    <source>
        <dbReference type="Proteomes" id="UP000576082"/>
    </source>
</evidence>
<dbReference type="EMBL" id="JABANE010000093">
    <property type="protein sequence ID" value="NME71306.1"/>
    <property type="molecule type" value="Genomic_DNA"/>
</dbReference>
<organism evidence="1 2">
    <name type="scientific">Flammeovirga aprica JL-4</name>
    <dbReference type="NCBI Taxonomy" id="694437"/>
    <lineage>
        <taxon>Bacteria</taxon>
        <taxon>Pseudomonadati</taxon>
        <taxon>Bacteroidota</taxon>
        <taxon>Cytophagia</taxon>
        <taxon>Cytophagales</taxon>
        <taxon>Flammeovirgaceae</taxon>
        <taxon>Flammeovirga</taxon>
    </lineage>
</organism>
<proteinExistence type="predicted"/>
<evidence type="ECO:0008006" key="3">
    <source>
        <dbReference type="Google" id="ProtNLM"/>
    </source>
</evidence>
<dbReference type="Proteomes" id="UP000576082">
    <property type="component" value="Unassembled WGS sequence"/>
</dbReference>
<protein>
    <recommendedName>
        <fullName evidence="3">STAS/SEC14 domain-containing protein</fullName>
    </recommendedName>
</protein>
<gene>
    <name evidence="1" type="ORF">HHU12_25295</name>
</gene>
<reference evidence="1 2" key="1">
    <citation type="submission" date="2020-04" db="EMBL/GenBank/DDBJ databases">
        <title>Flammeovirga sp. SR4, a novel species isolated from seawater.</title>
        <authorList>
            <person name="Wang X."/>
        </authorList>
    </citation>
    <scope>NUCLEOTIDE SEQUENCE [LARGE SCALE GENOMIC DNA]</scope>
    <source>
        <strain evidence="1 2">ATCC 23126</strain>
    </source>
</reference>
<evidence type="ECO:0000313" key="1">
    <source>
        <dbReference type="EMBL" id="NME71306.1"/>
    </source>
</evidence>